<gene>
    <name evidence="3" type="ORF">SAMN02910280_0638</name>
</gene>
<dbReference type="InterPro" id="IPR003848">
    <property type="entry name" value="DUF218"/>
</dbReference>
<dbReference type="Gene3D" id="3.40.50.620">
    <property type="entry name" value="HUPs"/>
    <property type="match status" value="1"/>
</dbReference>
<evidence type="ECO:0000313" key="3">
    <source>
        <dbReference type="EMBL" id="SFW12719.1"/>
    </source>
</evidence>
<organism evidence="3 4">
    <name type="scientific">Ruminococcus flavefaciens</name>
    <dbReference type="NCBI Taxonomy" id="1265"/>
    <lineage>
        <taxon>Bacteria</taxon>
        <taxon>Bacillati</taxon>
        <taxon>Bacillota</taxon>
        <taxon>Clostridia</taxon>
        <taxon>Eubacteriales</taxon>
        <taxon>Oscillospiraceae</taxon>
        <taxon>Ruminococcus</taxon>
    </lineage>
</organism>
<dbReference type="PANTHER" id="PTHR30336:SF4">
    <property type="entry name" value="ENVELOPE BIOGENESIS FACTOR ELYC"/>
    <property type="match status" value="1"/>
</dbReference>
<keyword evidence="1" id="KW-1133">Transmembrane helix</keyword>
<dbReference type="Pfam" id="PF02698">
    <property type="entry name" value="DUF218"/>
    <property type="match status" value="1"/>
</dbReference>
<evidence type="ECO:0000259" key="2">
    <source>
        <dbReference type="Pfam" id="PF02698"/>
    </source>
</evidence>
<dbReference type="Proteomes" id="UP000183461">
    <property type="component" value="Unassembled WGS sequence"/>
</dbReference>
<dbReference type="CDD" id="cd06259">
    <property type="entry name" value="YdcF-like"/>
    <property type="match status" value="1"/>
</dbReference>
<feature type="domain" description="DUF218" evidence="2">
    <location>
        <begin position="103"/>
        <end position="245"/>
    </location>
</feature>
<dbReference type="AlphaFoldDB" id="A0A1K1LPC7"/>
<dbReference type="GO" id="GO:0005886">
    <property type="term" value="C:plasma membrane"/>
    <property type="evidence" value="ECO:0007669"/>
    <property type="project" value="TreeGrafter"/>
</dbReference>
<dbReference type="GO" id="GO:0043164">
    <property type="term" value="P:Gram-negative-bacterium-type cell wall biogenesis"/>
    <property type="evidence" value="ECO:0007669"/>
    <property type="project" value="TreeGrafter"/>
</dbReference>
<keyword evidence="1" id="KW-0472">Membrane</keyword>
<evidence type="ECO:0000313" key="4">
    <source>
        <dbReference type="Proteomes" id="UP000183461"/>
    </source>
</evidence>
<dbReference type="InterPro" id="IPR051599">
    <property type="entry name" value="Cell_Envelope_Assoc"/>
</dbReference>
<dbReference type="GO" id="GO:0000270">
    <property type="term" value="P:peptidoglycan metabolic process"/>
    <property type="evidence" value="ECO:0007669"/>
    <property type="project" value="TreeGrafter"/>
</dbReference>
<evidence type="ECO:0000256" key="1">
    <source>
        <dbReference type="SAM" id="Phobius"/>
    </source>
</evidence>
<feature type="transmembrane region" description="Helical" evidence="1">
    <location>
        <begin position="34"/>
        <end position="55"/>
    </location>
</feature>
<name>A0A1K1LPC7_RUMFL</name>
<feature type="transmembrane region" description="Helical" evidence="1">
    <location>
        <begin position="67"/>
        <end position="90"/>
    </location>
</feature>
<accession>A0A1K1LPC7</accession>
<keyword evidence="1" id="KW-0812">Transmembrane</keyword>
<proteinExistence type="predicted"/>
<protein>
    <submittedName>
        <fullName evidence="3">Uncharacterized SAM-binding protein YcdF, DUF218 family</fullName>
    </submittedName>
</protein>
<reference evidence="3 4" key="1">
    <citation type="submission" date="2016-11" db="EMBL/GenBank/DDBJ databases">
        <authorList>
            <person name="Jaros S."/>
            <person name="Januszkiewicz K."/>
            <person name="Wedrychowicz H."/>
        </authorList>
    </citation>
    <scope>NUCLEOTIDE SEQUENCE [LARGE SCALE GENOMIC DNA]</scope>
    <source>
        <strain evidence="3 4">YL228</strain>
    </source>
</reference>
<sequence length="253" mass="27682">MDAKVIPAVICFGLFLLFAAPVLTGIFNLGNGAGMAVSAMLTAIFLLWGRFTAFLGKSWSGALGRTVLIIISVITAASVVLAVVISVFMLRAADDPPKDENTTVVVLGCKVKDGRPSLMLGRRLEAAYKYLSEHDSVCAVVSGGQGKDEAMSEAQCMRDWLVGRGIAPERIFMEDKSVNTEENLRFSKKIIAENGLPETVTLITDGFHQLRAEMIAEKQGISAYNISGYTSWYIVPTYWVREWFGVVHYKLFG</sequence>
<dbReference type="RefSeq" id="WP_072299046.1">
    <property type="nucleotide sequence ID" value="NZ_FPIP01000001.1"/>
</dbReference>
<dbReference type="InterPro" id="IPR014729">
    <property type="entry name" value="Rossmann-like_a/b/a_fold"/>
</dbReference>
<dbReference type="EMBL" id="FPIP01000001">
    <property type="protein sequence ID" value="SFW12719.1"/>
    <property type="molecule type" value="Genomic_DNA"/>
</dbReference>
<dbReference type="PANTHER" id="PTHR30336">
    <property type="entry name" value="INNER MEMBRANE PROTEIN, PROBABLE PERMEASE"/>
    <property type="match status" value="1"/>
</dbReference>